<sequence>MDETCMANTMKTKIAHPKLNSGDWSGSCLSTESTLHQLSPYIGKIKSVFARKLITTYSKPRDIILDPFAGSGTVAFESLIAERHAIANDVNPYAVTLIKAKMFPPKSFEEAIKKVEHYNSLSEKRSKNVDLEEVPDWVKKFYHQDTLKEITSLSQLLRENNENFLLACLLGILHHERPGFLSYPASHLVPYLRTKKYPPKKYPDMYSYRDVESRLIKKIQRAYKRFPEIDKTLGRICFQKDAKQLVLQENSIDAVISSPPYMNALDYARDNRLRLWVLGESDYKKYDAKSPRNIEDFKKLMKTVMKNIYPALKVDSYCIFVLGDVNKSKKSINTASAVIGLASDIGGFNCEGFIRDEVPAFRRSRKDGACTKNEWIVVLRKVS</sequence>
<comment type="caution">
    <text evidence="1">The sequence shown here is derived from an EMBL/GenBank/DDBJ whole genome shotgun (WGS) entry which is preliminary data.</text>
</comment>
<protein>
    <submittedName>
        <fullName evidence="1">Uncharacterized protein</fullName>
    </submittedName>
</protein>
<organism evidence="1 2">
    <name type="scientific">Candidatus Methanogaster sp</name>
    <dbReference type="NCBI Taxonomy" id="3386292"/>
    <lineage>
        <taxon>Archaea</taxon>
        <taxon>Methanobacteriati</taxon>
        <taxon>Methanobacteriota</taxon>
        <taxon>Stenosarchaea group</taxon>
        <taxon>Methanomicrobia</taxon>
        <taxon>Methanosarcinales</taxon>
        <taxon>ANME-2 cluster</taxon>
        <taxon>Candidatus Methanogasteraceae</taxon>
        <taxon>Candidatus Methanogaster</taxon>
    </lineage>
</organism>
<proteinExistence type="predicted"/>
<dbReference type="Proteomes" id="UP000248329">
    <property type="component" value="Unassembled WGS sequence"/>
</dbReference>
<gene>
    <name evidence="1" type="ORF">C4B59_06860</name>
</gene>
<evidence type="ECO:0000313" key="1">
    <source>
        <dbReference type="EMBL" id="PXF60883.1"/>
    </source>
</evidence>
<reference evidence="1" key="1">
    <citation type="submission" date="2018-01" db="EMBL/GenBank/DDBJ databases">
        <authorList>
            <person name="Krukenberg V."/>
        </authorList>
    </citation>
    <scope>NUCLEOTIDE SEQUENCE</scope>
    <source>
        <strain evidence="1">E20ANME2</strain>
    </source>
</reference>
<accession>A0AC61L3H1</accession>
<name>A0AC61L3H1_9EURY</name>
<dbReference type="EMBL" id="PQXF01000010">
    <property type="protein sequence ID" value="PXF60883.1"/>
    <property type="molecule type" value="Genomic_DNA"/>
</dbReference>
<evidence type="ECO:0000313" key="2">
    <source>
        <dbReference type="Proteomes" id="UP000248329"/>
    </source>
</evidence>